<dbReference type="InterPro" id="IPR040840">
    <property type="entry name" value="TcA_TcB_BD"/>
</dbReference>
<evidence type="ECO:0000259" key="4">
    <source>
        <dbReference type="Pfam" id="PF18413"/>
    </source>
</evidence>
<dbReference type="Pfam" id="PF18518">
    <property type="entry name" value="TcA_RBD"/>
    <property type="match status" value="1"/>
</dbReference>
<dbReference type="Pfam" id="PF18413">
    <property type="entry name" value="Neuraminidase"/>
    <property type="match status" value="1"/>
</dbReference>
<sequence>MDMHIPELPEVLKSQCGFNCLTDICHYSFEQFRQQVSEYISWSEAKHLYHSAQQEQKSNRLYEAKILTRANPQLQNAVHLAITTPDAELRDYNDEFGNRASQYVAPGAVSSMFSPAGYLTELYREARQLHAESSVYHLDKRRPDLKSLALSQDNMDSEISTLSLSNELLMEGIQAKSGLDSQAKVMEMLSTFRPSGATPYHDAYENVRQVIQLQDPNLEQLRAAPAVAGLMSQASLLGINASISPELFNILTEEITEANAEGLYKKNFGDIEPDLMSSPEYLKKYYNLSDEELNLFIGTASHFGETEYSNNQLITPIPQSDGSVKVYRITRKYTVNSGQIKEIGLFPIVGDNYRLDYNFKDYWKCNYLSILLNNKKELKRIPGTPQKNTEYTTNIALSENEIKQPFKIYFQRVMPNGSFAHTAATFTVEEYNQYSFLLKLNKSIRLSRATELPPTILENIVLSVNQTLDINAEVLGQVFLVKYYMQYYGIDAETALILCNASISQRSTDNQASQFDRLFNTPPLNDQSFSIDDQELDLNPGSADDWRKAVLKRAFNADDISLYRLLQMAHRDTNGKIANNLNNLSALYLAKLLADTHQLTIDELDLLLVAIGEGKTSLSGIKDSGLSVLINKLDAVIPWLHVRQWSVYQLFVMTATHYDQTLTPEIQNLLDTVYNGLQGFDKEPADLPEAMAPYIAATLQLPSEKVAHSVLLWAEQLKPSDGKMTAEKFWQWLQARDANNPPKPAATQEQVVQYCQCLSQLALIYRATGLGENAFCLFVTQPDVFGFPSGTAPAHDALSLMMLTRFADWVNGLGEKASPVLTAFENKALTAEQLANAMNLDVNLLSQASIRAQQHQQVTKENAFTSWIAIDIILQWVGVSHQLGIAPQGVSALIALDYIPKITQAIPPTYAQWETAAAVLTAGLDTQQADPLHIFLNEARSAALSTYYISQVAGADAVIQSRDDLYQYLLIDNQVSAAIKTTRVAEAIASVQLYVNRALEGVEENADSGVITRQFFIDWDQYNKRYSTWAGVSQLVYYPENYIDPTMRIGQTKMMDTLLQQISQSQLNSDIVEDAFMSYLTTFEQVANLTMISAYHDNVNNDQGLTYFIGRSETEAEEYYWRSVDHSKFSDGKFAANAWSEWNKIDCPINPYQNTIRPVMYKARLYLIWLEQKEIAKPDGNTNQTKTEYRYELKLAHIRYDGTWSTPITFDVDSKVNKLALKKNEAPGLYCAGYQGEDTLLVMFYQKKDKLDEYKSASVQGLYIFADMSSNDMKEAQSNVYRDNSYNQFDTNNVRRVNNRYAERYDIPSSVNKRFGYAWGTYNLSMVYGGSIPVIRYQSSSNILKVSLSPKLNIIHNGHEGQQRHQCNLMKKYGKLGDKFILYSKLNVNKDWATNNKIIYPMYLYAKNVTNNSKGRLLFYRDNSISQVSVFLKSLDKSLYSEASDNKDGYIIDTTNNTNLFREYLYLQNRSNGQCIATDVFDPKELNTAISPAKVKVTVKTGTKEQTFTADKYVSSQPAPSFKEMLYQFNELEIDASSLNFVNNSASIDVKFTAHAEDNRMLGWESFSIPVTRKVSSDKSLILCQNENGAQYMQWGVYRIRLNTLFARQLVSRATTGIDTILSMDTQNIPEPQLGKGFYVAFKIPPYNPSLHGNERWFKLYLKHVVDNNSHIIYSGQFGDISLNVTLFIPLDESPLNKNYHAKVYMTFKKSPSDVGWRGPHFVMDDQKNVTINPSSMVGDFEDINILKDIYSEPMDFNGANALYFWELFYYTPMLVAQRLLDEQNFDEAHRWLKYVWSPAGYIVHGQIQTYKWNVRPLLEDTSWNSDPLDSVDPDAVAQNDPMHYKVSTFMRTLDLLLARGDYAYRQLERDTLNEAKMWYMQILNLLGEKPYLPLSPDWDNPRLDKAANTTTQKAYAQAITRVRQNATIETRTANSLTGLFLPQINDVMMNYWQTLEQRLYNLRHNLSIDGQPLSLPIFATPADPKALLSAAVATSQGGGNLPKVSLPLWRFPQMLDSARSMVGQLIQFGATLQNIIERQDGEALNALLQNQAAELILTHIRIQDKTLEELDAEKTVLEKAHAGAQSRFDSYSELHDENINSGEGKAMSLRAAASGMTTAVQAARLAGAAADLAPNIFGFAVGGSRWGSIAEATGYVMEFSASVMNTEADKISQSESYRRRRQEWEIQRNNAEAELKQIEAQLTSLTIRREAAVLQTVSLKTQQEQTQAQLAFLQRKFSNQALYNWLRGRLATIYFQFYDLAAARCLMAEMAYRWETNESAARFIKPGAWQGTYAGLLAGEALMLNLAQMEDAHLKQDQRALEVERTVSLSAVYAGLPSDSFNLSEKVTELVKKGSGHTGNGLNTLAFGTGTDTKTSLQASLSLADLNIFKDYPASLGKTRRIKQISITLPALLGPYQDIQAVLSYGGDNNGLARGCKALAVSRGMNDSGQFQLDFNDGKFLPFEGIAIDDKGALVLSFPNATSHQKAMLQTLSDIILHIRYTILS</sequence>
<feature type="domain" description="TcA receptor binding" evidence="5">
    <location>
        <begin position="1631"/>
        <end position="1758"/>
    </location>
</feature>
<dbReference type="Proteomes" id="UP000028500">
    <property type="component" value="Unassembled WGS sequence"/>
</dbReference>
<reference evidence="9" key="1">
    <citation type="submission" date="2013-07" db="EMBL/GenBank/DDBJ databases">
        <title>Sub-species coevolution in mutualistic symbiosis.</title>
        <authorList>
            <person name="Murfin K."/>
            <person name="Klassen J."/>
            <person name="Lee M."/>
            <person name="Forst S."/>
            <person name="Stock P."/>
            <person name="Goodrich-Blair H."/>
        </authorList>
    </citation>
    <scope>NUCLEOTIDE SEQUENCE [LARGE SCALE GENOMIC DNA]</scope>
    <source>
        <strain evidence="9">Kraussei Quebec</strain>
    </source>
</reference>
<dbReference type="InterPro" id="IPR054144">
    <property type="entry name" value="TcdA1_RBD_1"/>
</dbReference>
<organism evidence="9 10">
    <name type="scientific">Xenorhabdus bovienii str. kraussei Quebec</name>
    <dbReference type="NCBI Taxonomy" id="1398203"/>
    <lineage>
        <taxon>Bacteria</taxon>
        <taxon>Pseudomonadati</taxon>
        <taxon>Pseudomonadota</taxon>
        <taxon>Gammaproteobacteria</taxon>
        <taxon>Enterobacterales</taxon>
        <taxon>Morganellaceae</taxon>
        <taxon>Xenorhabdus</taxon>
    </lineage>
</organism>
<feature type="domain" description="Tc toxin complex TcA C-terminal TcB-binding" evidence="3">
    <location>
        <begin position="2202"/>
        <end position="2333"/>
    </location>
</feature>
<dbReference type="InterPro" id="IPR041079">
    <property type="entry name" value="Neuraminidase-like"/>
</dbReference>
<evidence type="ECO:0000256" key="1">
    <source>
        <dbReference type="ARBA" id="ARBA00023026"/>
    </source>
</evidence>
<dbReference type="EMBL" id="CBSY010000186">
    <property type="protein sequence ID" value="CDH20544.1"/>
    <property type="molecule type" value="Genomic_DNA"/>
</dbReference>
<keyword evidence="1" id="KW-0843">Virulence</keyword>
<dbReference type="Pfam" id="PF20220">
    <property type="entry name" value="ABC_toxin_N"/>
    <property type="match status" value="1"/>
</dbReference>
<keyword evidence="10" id="KW-1185">Reference proteome</keyword>
<protein>
    <submittedName>
        <fullName evidence="9">TcdA1</fullName>
    </submittedName>
</protein>
<feature type="domain" description="ABC toxin N-terminal" evidence="6">
    <location>
        <begin position="937"/>
        <end position="1057"/>
    </location>
</feature>
<accession>A0A077PLA3</accession>
<dbReference type="Pfam" id="PF03538">
    <property type="entry name" value="VRP1"/>
    <property type="match status" value="1"/>
</dbReference>
<dbReference type="InterPro" id="IPR054141">
    <property type="entry name" value="TcdA1_RBD_2"/>
</dbReference>
<dbReference type="InterPro" id="IPR046839">
    <property type="entry name" value="ABC_toxin_N"/>
</dbReference>
<comment type="caution">
    <text evidence="9">The sequence shown here is derived from an EMBL/GenBank/DDBJ whole genome shotgun (WGS) entry which is preliminary data.</text>
</comment>
<feature type="coiled-coil region" evidence="2">
    <location>
        <begin position="2175"/>
        <end position="2216"/>
    </location>
</feature>
<dbReference type="Pfam" id="PF21963">
    <property type="entry name" value="TcdA1_RBD_2"/>
    <property type="match status" value="1"/>
</dbReference>
<evidence type="ECO:0000313" key="10">
    <source>
        <dbReference type="Proteomes" id="UP000028500"/>
    </source>
</evidence>
<evidence type="ECO:0000259" key="6">
    <source>
        <dbReference type="Pfam" id="PF20220"/>
    </source>
</evidence>
<dbReference type="OrthoDB" id="9781691at2"/>
<dbReference type="HOGENOM" id="CLU_000823_0_0_6"/>
<dbReference type="Pfam" id="PF18276">
    <property type="entry name" value="TcA_TcB_BD"/>
    <property type="match status" value="2"/>
</dbReference>
<evidence type="ECO:0000313" key="9">
    <source>
        <dbReference type="EMBL" id="CDH20544.1"/>
    </source>
</evidence>
<evidence type="ECO:0000259" key="5">
    <source>
        <dbReference type="Pfam" id="PF18518"/>
    </source>
</evidence>
<evidence type="ECO:0000259" key="7">
    <source>
        <dbReference type="Pfam" id="PF21963"/>
    </source>
</evidence>
<dbReference type="RefSeq" id="WP_051861318.1">
    <property type="nucleotide sequence ID" value="NZ_CAWLZI010000248.1"/>
</dbReference>
<feature type="domain" description="TcdA1 receptor binding" evidence="8">
    <location>
        <begin position="320"/>
        <end position="424"/>
    </location>
</feature>
<dbReference type="InterPro" id="IPR018003">
    <property type="entry name" value="Insecticidal_toxin/plasmid_vir"/>
</dbReference>
<feature type="domain" description="Neuraminidase-like" evidence="4">
    <location>
        <begin position="1089"/>
        <end position="1247"/>
    </location>
</feature>
<gene>
    <name evidence="9" type="primary">tcdA</name>
    <name evidence="9" type="ORF">XBKQ1_2660003</name>
</gene>
<dbReference type="InterPro" id="IPR041568">
    <property type="entry name" value="TcA_RBD"/>
</dbReference>
<feature type="domain" description="TcdA1 receptor binding" evidence="7">
    <location>
        <begin position="1487"/>
        <end position="1572"/>
    </location>
</feature>
<feature type="domain" description="Tc toxin complex TcA C-terminal TcB-binding" evidence="3">
    <location>
        <begin position="2436"/>
        <end position="2503"/>
    </location>
</feature>
<evidence type="ECO:0000259" key="3">
    <source>
        <dbReference type="Pfam" id="PF18276"/>
    </source>
</evidence>
<name>A0A077PLA3_XENBV</name>
<evidence type="ECO:0000256" key="2">
    <source>
        <dbReference type="SAM" id="Coils"/>
    </source>
</evidence>
<dbReference type="Pfam" id="PF21968">
    <property type="entry name" value="TcdA1_RBD_3"/>
    <property type="match status" value="1"/>
</dbReference>
<evidence type="ECO:0000259" key="8">
    <source>
        <dbReference type="Pfam" id="PF21968"/>
    </source>
</evidence>
<keyword evidence="2" id="KW-0175">Coiled coil</keyword>
<proteinExistence type="predicted"/>